<dbReference type="SMART" id="SM00448">
    <property type="entry name" value="REC"/>
    <property type="match status" value="1"/>
</dbReference>
<feature type="DNA-binding region" description="OmpR/PhoB-type" evidence="5">
    <location>
        <begin position="131"/>
        <end position="230"/>
    </location>
</feature>
<dbReference type="SMART" id="SM00862">
    <property type="entry name" value="Trans_reg_C"/>
    <property type="match status" value="1"/>
</dbReference>
<evidence type="ECO:0000313" key="8">
    <source>
        <dbReference type="EMBL" id="EIY65620.1"/>
    </source>
</evidence>
<dbReference type="Proteomes" id="UP000005150">
    <property type="component" value="Unassembled WGS sequence"/>
</dbReference>
<dbReference type="InterPro" id="IPR016032">
    <property type="entry name" value="Sig_transdc_resp-reg_C-effctor"/>
</dbReference>
<feature type="domain" description="OmpR/PhoB-type" evidence="7">
    <location>
        <begin position="131"/>
        <end position="230"/>
    </location>
</feature>
<keyword evidence="1 4" id="KW-0597">Phosphoprotein</keyword>
<dbReference type="PANTHER" id="PTHR48111">
    <property type="entry name" value="REGULATOR OF RPOS"/>
    <property type="match status" value="1"/>
</dbReference>
<evidence type="ECO:0000256" key="2">
    <source>
        <dbReference type="ARBA" id="ARBA00023012"/>
    </source>
</evidence>
<name>I8YR76_9BACE</name>
<keyword evidence="9" id="KW-1185">Reference proteome</keyword>
<dbReference type="PATRIC" id="fig|997887.3.peg.1902"/>
<evidence type="ECO:0000313" key="9">
    <source>
        <dbReference type="Proteomes" id="UP000005150"/>
    </source>
</evidence>
<evidence type="ECO:0000256" key="3">
    <source>
        <dbReference type="ARBA" id="ARBA00023125"/>
    </source>
</evidence>
<dbReference type="CDD" id="cd00383">
    <property type="entry name" value="trans_reg_C"/>
    <property type="match status" value="1"/>
</dbReference>
<dbReference type="Pfam" id="PF00072">
    <property type="entry name" value="Response_reg"/>
    <property type="match status" value="1"/>
</dbReference>
<evidence type="ECO:0008006" key="10">
    <source>
        <dbReference type="Google" id="ProtNLM"/>
    </source>
</evidence>
<organism evidence="8 9">
    <name type="scientific">Bacteroides salyersiae CL02T12C01</name>
    <dbReference type="NCBI Taxonomy" id="997887"/>
    <lineage>
        <taxon>Bacteria</taxon>
        <taxon>Pseudomonadati</taxon>
        <taxon>Bacteroidota</taxon>
        <taxon>Bacteroidia</taxon>
        <taxon>Bacteroidales</taxon>
        <taxon>Bacteroidaceae</taxon>
        <taxon>Bacteroides</taxon>
    </lineage>
</organism>
<dbReference type="AlphaFoldDB" id="I8YR76"/>
<dbReference type="InterPro" id="IPR011006">
    <property type="entry name" value="CheY-like_superfamily"/>
</dbReference>
<dbReference type="Pfam" id="PF00486">
    <property type="entry name" value="Trans_reg_C"/>
    <property type="match status" value="1"/>
</dbReference>
<feature type="modified residue" description="4-aspartylphosphate" evidence="4">
    <location>
        <position position="54"/>
    </location>
</feature>
<dbReference type="InterPro" id="IPR036388">
    <property type="entry name" value="WH-like_DNA-bd_sf"/>
</dbReference>
<dbReference type="PROSITE" id="PS50110">
    <property type="entry name" value="RESPONSE_REGULATORY"/>
    <property type="match status" value="1"/>
</dbReference>
<dbReference type="GO" id="GO:0000976">
    <property type="term" value="F:transcription cis-regulatory region binding"/>
    <property type="evidence" value="ECO:0007669"/>
    <property type="project" value="TreeGrafter"/>
</dbReference>
<comment type="caution">
    <text evidence="8">The sequence shown here is derived from an EMBL/GenBank/DDBJ whole genome shotgun (WGS) entry which is preliminary data.</text>
</comment>
<evidence type="ECO:0000256" key="5">
    <source>
        <dbReference type="PROSITE-ProRule" id="PRU01091"/>
    </source>
</evidence>
<reference evidence="8 9" key="1">
    <citation type="submission" date="2012-02" db="EMBL/GenBank/DDBJ databases">
        <title>The Genome Sequence of Bacteroides salyersiae CL02T12C01.</title>
        <authorList>
            <consortium name="The Broad Institute Genome Sequencing Platform"/>
            <person name="Earl A."/>
            <person name="Ward D."/>
            <person name="Feldgarden M."/>
            <person name="Gevers D."/>
            <person name="Zitomersky N.L."/>
            <person name="Coyne M.J."/>
            <person name="Comstock L.E."/>
            <person name="Young S.K."/>
            <person name="Zeng Q."/>
            <person name="Gargeya S."/>
            <person name="Fitzgerald M."/>
            <person name="Haas B."/>
            <person name="Abouelleil A."/>
            <person name="Alvarado L."/>
            <person name="Arachchi H.M."/>
            <person name="Berlin A."/>
            <person name="Chapman S.B."/>
            <person name="Gearin G."/>
            <person name="Goldberg J."/>
            <person name="Griggs A."/>
            <person name="Gujja S."/>
            <person name="Hansen M."/>
            <person name="Heiman D."/>
            <person name="Howarth C."/>
            <person name="Larimer J."/>
            <person name="Lui A."/>
            <person name="MacDonald P.J.P."/>
            <person name="McCowen C."/>
            <person name="Montmayeur A."/>
            <person name="Murphy C."/>
            <person name="Neiman D."/>
            <person name="Pearson M."/>
            <person name="Priest M."/>
            <person name="Roberts A."/>
            <person name="Saif S."/>
            <person name="Shea T."/>
            <person name="Sisk P."/>
            <person name="Stolte C."/>
            <person name="Sykes S."/>
            <person name="Wortman J."/>
            <person name="Nusbaum C."/>
            <person name="Birren B."/>
        </authorList>
    </citation>
    <scope>NUCLEOTIDE SEQUENCE [LARGE SCALE GENOMIC DNA]</scope>
    <source>
        <strain evidence="8 9">CL02T12C01</strain>
    </source>
</reference>
<keyword evidence="3 5" id="KW-0238">DNA-binding</keyword>
<accession>I8YR76</accession>
<feature type="domain" description="Response regulatory" evidence="6">
    <location>
        <begin position="3"/>
        <end position="119"/>
    </location>
</feature>
<sequence length="232" mass="26201">MIKLLLVEDDTNLSYMVQSGLEDMIGGYEVITAQNGEEGYRLWKEQKPNVIVADIEMPIMNGFEMVKKIRETDGDTPIFFASALVAAKDVTKGYKMGVNSYVKKPYIPEELDAHIQALLKIKAGVRASNSERHYTIGQYVLDAEHATLKDITGNIKILTVREAHILELLCQHKHQTVKREAILSRFWDTEDDYFAGRSLDVFINKLRKALSGDPSVEIKTVRAVGYILITPQ</sequence>
<dbReference type="PANTHER" id="PTHR48111:SF40">
    <property type="entry name" value="PHOSPHATE REGULON TRANSCRIPTIONAL REGULATORY PROTEIN PHOB"/>
    <property type="match status" value="1"/>
</dbReference>
<evidence type="ECO:0000259" key="6">
    <source>
        <dbReference type="PROSITE" id="PS50110"/>
    </source>
</evidence>
<dbReference type="GO" id="GO:0032993">
    <property type="term" value="C:protein-DNA complex"/>
    <property type="evidence" value="ECO:0007669"/>
    <property type="project" value="TreeGrafter"/>
</dbReference>
<dbReference type="PROSITE" id="PS51755">
    <property type="entry name" value="OMPR_PHOB"/>
    <property type="match status" value="1"/>
</dbReference>
<dbReference type="HOGENOM" id="CLU_000445_30_3_10"/>
<dbReference type="InterPro" id="IPR039420">
    <property type="entry name" value="WalR-like"/>
</dbReference>
<keyword evidence="2" id="KW-0902">Two-component regulatory system</keyword>
<evidence type="ECO:0000256" key="1">
    <source>
        <dbReference type="ARBA" id="ARBA00022553"/>
    </source>
</evidence>
<dbReference type="InterPro" id="IPR001867">
    <property type="entry name" value="OmpR/PhoB-type_DNA-bd"/>
</dbReference>
<dbReference type="Gene3D" id="1.10.10.10">
    <property type="entry name" value="Winged helix-like DNA-binding domain superfamily/Winged helix DNA-binding domain"/>
    <property type="match status" value="1"/>
</dbReference>
<dbReference type="EMBL" id="AGXV01000022">
    <property type="protein sequence ID" value="EIY65620.1"/>
    <property type="molecule type" value="Genomic_DNA"/>
</dbReference>
<evidence type="ECO:0000259" key="7">
    <source>
        <dbReference type="PROSITE" id="PS51755"/>
    </source>
</evidence>
<dbReference type="InterPro" id="IPR001789">
    <property type="entry name" value="Sig_transdc_resp-reg_receiver"/>
</dbReference>
<dbReference type="SUPFAM" id="SSF46894">
    <property type="entry name" value="C-terminal effector domain of the bipartite response regulators"/>
    <property type="match status" value="1"/>
</dbReference>
<dbReference type="GO" id="GO:0006355">
    <property type="term" value="P:regulation of DNA-templated transcription"/>
    <property type="evidence" value="ECO:0007669"/>
    <property type="project" value="InterPro"/>
</dbReference>
<dbReference type="GO" id="GO:0005829">
    <property type="term" value="C:cytosol"/>
    <property type="evidence" value="ECO:0007669"/>
    <property type="project" value="TreeGrafter"/>
</dbReference>
<protein>
    <recommendedName>
        <fullName evidence="10">Response regulatory domain-containing protein</fullName>
    </recommendedName>
</protein>
<gene>
    <name evidence="8" type="ORF">HMPREF1071_01815</name>
</gene>
<dbReference type="SUPFAM" id="SSF52172">
    <property type="entry name" value="CheY-like"/>
    <property type="match status" value="1"/>
</dbReference>
<dbReference type="Gene3D" id="3.40.50.2300">
    <property type="match status" value="1"/>
</dbReference>
<dbReference type="CDD" id="cd17574">
    <property type="entry name" value="REC_OmpR"/>
    <property type="match status" value="1"/>
</dbReference>
<dbReference type="GO" id="GO:0000156">
    <property type="term" value="F:phosphorelay response regulator activity"/>
    <property type="evidence" value="ECO:0007669"/>
    <property type="project" value="TreeGrafter"/>
</dbReference>
<dbReference type="OrthoDB" id="9790442at2"/>
<proteinExistence type="predicted"/>
<evidence type="ECO:0000256" key="4">
    <source>
        <dbReference type="PROSITE-ProRule" id="PRU00169"/>
    </source>
</evidence>
<dbReference type="RefSeq" id="WP_007479729.1">
    <property type="nucleotide sequence ID" value="NZ_JH724307.1"/>
</dbReference>